<keyword evidence="2" id="KW-1185">Reference proteome</keyword>
<sequence>MESRINQRISREDKKPERTVLNCHKCGSKPHLANTCTKKVKINEIKVIEEVQYSEEKEESDHDSEISEDTQVEDFPIENIKAFFEVTDVHTHLPQYSEDCYNLINIQDAIMCKTKPARGSFITTVFINDAEAKVNLYSGAFHTCIGNDYLQVILHEWKNHLLPIEGVQFNSASNNM</sequence>
<gene>
    <name evidence="1" type="ORF">O181_026764</name>
</gene>
<evidence type="ECO:0000313" key="1">
    <source>
        <dbReference type="EMBL" id="MBW0487049.1"/>
    </source>
</evidence>
<evidence type="ECO:0000313" key="2">
    <source>
        <dbReference type="Proteomes" id="UP000765509"/>
    </source>
</evidence>
<organism evidence="1 2">
    <name type="scientific">Austropuccinia psidii MF-1</name>
    <dbReference type="NCBI Taxonomy" id="1389203"/>
    <lineage>
        <taxon>Eukaryota</taxon>
        <taxon>Fungi</taxon>
        <taxon>Dikarya</taxon>
        <taxon>Basidiomycota</taxon>
        <taxon>Pucciniomycotina</taxon>
        <taxon>Pucciniomycetes</taxon>
        <taxon>Pucciniales</taxon>
        <taxon>Sphaerophragmiaceae</taxon>
        <taxon>Austropuccinia</taxon>
    </lineage>
</organism>
<name>A0A9Q3CKK5_9BASI</name>
<dbReference type="Proteomes" id="UP000765509">
    <property type="component" value="Unassembled WGS sequence"/>
</dbReference>
<proteinExistence type="predicted"/>
<dbReference type="AlphaFoldDB" id="A0A9Q3CKK5"/>
<dbReference type="EMBL" id="AVOT02008949">
    <property type="protein sequence ID" value="MBW0487049.1"/>
    <property type="molecule type" value="Genomic_DNA"/>
</dbReference>
<accession>A0A9Q3CKK5</accession>
<protein>
    <submittedName>
        <fullName evidence="1">Uncharacterized protein</fullName>
    </submittedName>
</protein>
<comment type="caution">
    <text evidence="1">The sequence shown here is derived from an EMBL/GenBank/DDBJ whole genome shotgun (WGS) entry which is preliminary data.</text>
</comment>
<reference evidence="1" key="1">
    <citation type="submission" date="2021-03" db="EMBL/GenBank/DDBJ databases">
        <title>Draft genome sequence of rust myrtle Austropuccinia psidii MF-1, a brazilian biotype.</title>
        <authorList>
            <person name="Quecine M.C."/>
            <person name="Pachon D.M.R."/>
            <person name="Bonatelli M.L."/>
            <person name="Correr F.H."/>
            <person name="Franceschini L.M."/>
            <person name="Leite T.F."/>
            <person name="Margarido G.R.A."/>
            <person name="Almeida C.A."/>
            <person name="Ferrarezi J.A."/>
            <person name="Labate C.A."/>
        </authorList>
    </citation>
    <scope>NUCLEOTIDE SEQUENCE</scope>
    <source>
        <strain evidence="1">MF-1</strain>
    </source>
</reference>